<evidence type="ECO:0000259" key="11">
    <source>
        <dbReference type="PROSITE" id="PS50868"/>
    </source>
</evidence>
<dbReference type="InterPro" id="IPR050973">
    <property type="entry name" value="H3K9_Histone-Lys_N-MTase"/>
</dbReference>
<feature type="domain" description="Post-SET" evidence="11">
    <location>
        <begin position="656"/>
        <end position="672"/>
    </location>
</feature>
<organism evidence="12 13">
    <name type="scientific">Exophiala xenobiotica</name>
    <dbReference type="NCBI Taxonomy" id="348802"/>
    <lineage>
        <taxon>Eukaryota</taxon>
        <taxon>Fungi</taxon>
        <taxon>Dikarya</taxon>
        <taxon>Ascomycota</taxon>
        <taxon>Pezizomycotina</taxon>
        <taxon>Eurotiomycetes</taxon>
        <taxon>Chaetothyriomycetidae</taxon>
        <taxon>Chaetothyriales</taxon>
        <taxon>Herpotrichiellaceae</taxon>
        <taxon>Exophiala</taxon>
    </lineage>
</organism>
<evidence type="ECO:0000256" key="1">
    <source>
        <dbReference type="ARBA" id="ARBA00004286"/>
    </source>
</evidence>
<dbReference type="PROSITE" id="PS50868">
    <property type="entry name" value="POST_SET"/>
    <property type="match status" value="1"/>
</dbReference>
<keyword evidence="2" id="KW-0158">Chromosome</keyword>
<dbReference type="EMBL" id="KN847320">
    <property type="protein sequence ID" value="KIW54923.1"/>
    <property type="molecule type" value="Genomic_DNA"/>
</dbReference>
<keyword evidence="3" id="KW-0489">Methyltransferase</keyword>
<dbReference type="GO" id="GO:0005694">
    <property type="term" value="C:chromosome"/>
    <property type="evidence" value="ECO:0007669"/>
    <property type="project" value="UniProtKB-SubCell"/>
</dbReference>
<dbReference type="GeneID" id="25329156"/>
<accession>A0A0D2EHN1</accession>
<gene>
    <name evidence="12" type="ORF">PV05_07248</name>
</gene>
<evidence type="ECO:0000259" key="10">
    <source>
        <dbReference type="PROSITE" id="PS50867"/>
    </source>
</evidence>
<dbReference type="GO" id="GO:0008270">
    <property type="term" value="F:zinc ion binding"/>
    <property type="evidence" value="ECO:0007669"/>
    <property type="project" value="InterPro"/>
</dbReference>
<dbReference type="InterPro" id="IPR001214">
    <property type="entry name" value="SET_dom"/>
</dbReference>
<keyword evidence="7" id="KW-0862">Zinc</keyword>
<keyword evidence="13" id="KW-1185">Reference proteome</keyword>
<evidence type="ECO:0000256" key="6">
    <source>
        <dbReference type="ARBA" id="ARBA00022723"/>
    </source>
</evidence>
<evidence type="ECO:0000256" key="3">
    <source>
        <dbReference type="ARBA" id="ARBA00022603"/>
    </source>
</evidence>
<dbReference type="InterPro" id="IPR007728">
    <property type="entry name" value="Pre-SET_dom"/>
</dbReference>
<protein>
    <recommendedName>
        <fullName evidence="14">SET domain-containing protein</fullName>
    </recommendedName>
</protein>
<feature type="compositionally biased region" description="Basic and acidic residues" evidence="8">
    <location>
        <begin position="123"/>
        <end position="132"/>
    </location>
</feature>
<dbReference type="STRING" id="348802.A0A0D2EHN1"/>
<dbReference type="PANTHER" id="PTHR46223:SF3">
    <property type="entry name" value="HISTONE-LYSINE N-METHYLTRANSFERASE SET-23"/>
    <property type="match status" value="1"/>
</dbReference>
<sequence length="685" mass="76664">MAASNPAQKRKYEDNLLKAFSQNVIIIPDDSDLEDDVITAPAPKRLKSETSTSTGRTSTPIPLTNGSTGRASSSRGASTNGAAEALPSRPSTPDAALSRAVKPSPQSTGKPRISPWKRRSPYAHHERDEQRPRRAPSVDSTRPSTKPASSVLEKIMAVKTATDELAVKFRDSKNKEQKTKQPRTQSRATSVVSTIPKPTVPTSRSSVTSSKSTAQRVTSINVPFHNVPLRLSQEQNIPTPTQKKPLPMQARIEVVVHSSQELLEKFRGPVPKSLSDQRKSMLKQLKKGPAIALENPEEARRLFGDCFSNFLQPKLDDECNQHMKKLATKKARKILRSNAQIDDEMTQSLKNLSIGEEVLHPAEAARQILTSRFDEQVTPPLTFTNEVNEKRLHGKFQFIDRYVFSQAGIKTAPPRTNYGCDCSECHISCKCFTKDWKDKAGHHIEQKPTYTRRADGIVVLSEQYLAQELDPAAKHFEITECNELCKCGPDCWNRVVGEGRTLPLEIFQTEKCGFGVRSSQDIVKGQFIDLYLGEVITEEELRAREDAVEEAEPSYIYTLDWFSFGGVSYHVDGKRFGSAMRFINHSCNPNARSFIVQVHKGDKRVYYLPFFAIKDIKAGTEITIDYKAKRDEDDNESSDADAIAGVHSGDTELADGLIRCQCGEKNCRKFLWKPGVKSRRKKRED</sequence>
<evidence type="ECO:0000256" key="2">
    <source>
        <dbReference type="ARBA" id="ARBA00022454"/>
    </source>
</evidence>
<dbReference type="GO" id="GO:0042054">
    <property type="term" value="F:histone methyltransferase activity"/>
    <property type="evidence" value="ECO:0007669"/>
    <property type="project" value="InterPro"/>
</dbReference>
<feature type="compositionally biased region" description="Polar residues" evidence="8">
    <location>
        <begin position="182"/>
        <end position="193"/>
    </location>
</feature>
<dbReference type="SMART" id="SM00317">
    <property type="entry name" value="SET"/>
    <property type="match status" value="1"/>
</dbReference>
<proteinExistence type="predicted"/>
<dbReference type="InterPro" id="IPR046341">
    <property type="entry name" value="SET_dom_sf"/>
</dbReference>
<keyword evidence="6" id="KW-0479">Metal-binding</keyword>
<evidence type="ECO:0000256" key="8">
    <source>
        <dbReference type="SAM" id="MobiDB-lite"/>
    </source>
</evidence>
<dbReference type="InterPro" id="IPR003616">
    <property type="entry name" value="Post-SET_dom"/>
</dbReference>
<evidence type="ECO:0000313" key="12">
    <source>
        <dbReference type="EMBL" id="KIW54923.1"/>
    </source>
</evidence>
<evidence type="ECO:0008006" key="14">
    <source>
        <dbReference type="Google" id="ProtNLM"/>
    </source>
</evidence>
<name>A0A0D2EHN1_9EURO</name>
<comment type="subcellular location">
    <subcellularLocation>
        <location evidence="1">Chromosome</location>
    </subcellularLocation>
</comment>
<feature type="domain" description="SET" evidence="9">
    <location>
        <begin position="502"/>
        <end position="627"/>
    </location>
</feature>
<feature type="compositionally biased region" description="Basic and acidic residues" evidence="8">
    <location>
        <begin position="169"/>
        <end position="179"/>
    </location>
</feature>
<keyword evidence="4" id="KW-0808">Transferase</keyword>
<dbReference type="Pfam" id="PF00856">
    <property type="entry name" value="SET"/>
    <property type="match status" value="1"/>
</dbReference>
<dbReference type="SUPFAM" id="SSF82199">
    <property type="entry name" value="SET domain"/>
    <property type="match status" value="1"/>
</dbReference>
<feature type="compositionally biased region" description="Low complexity" evidence="8">
    <location>
        <begin position="196"/>
        <end position="213"/>
    </location>
</feature>
<feature type="region of interest" description="Disordered" evidence="8">
    <location>
        <begin position="169"/>
        <end position="214"/>
    </location>
</feature>
<evidence type="ECO:0000256" key="5">
    <source>
        <dbReference type="ARBA" id="ARBA00022691"/>
    </source>
</evidence>
<evidence type="ECO:0000259" key="9">
    <source>
        <dbReference type="PROSITE" id="PS50280"/>
    </source>
</evidence>
<reference evidence="12 13" key="1">
    <citation type="submission" date="2015-01" db="EMBL/GenBank/DDBJ databases">
        <title>The Genome Sequence of Exophiala xenobiotica CBS118157.</title>
        <authorList>
            <consortium name="The Broad Institute Genomics Platform"/>
            <person name="Cuomo C."/>
            <person name="de Hoog S."/>
            <person name="Gorbushina A."/>
            <person name="Stielow B."/>
            <person name="Teixiera M."/>
            <person name="Abouelleil A."/>
            <person name="Chapman S.B."/>
            <person name="Priest M."/>
            <person name="Young S.K."/>
            <person name="Wortman J."/>
            <person name="Nusbaum C."/>
            <person name="Birren B."/>
        </authorList>
    </citation>
    <scope>NUCLEOTIDE SEQUENCE [LARGE SCALE GENOMIC DNA]</scope>
    <source>
        <strain evidence="12 13">CBS 118157</strain>
    </source>
</reference>
<feature type="domain" description="Pre-SET" evidence="10">
    <location>
        <begin position="418"/>
        <end position="499"/>
    </location>
</feature>
<dbReference type="Gene3D" id="2.170.270.10">
    <property type="entry name" value="SET domain"/>
    <property type="match status" value="1"/>
</dbReference>
<dbReference type="PANTHER" id="PTHR46223">
    <property type="entry name" value="HISTONE-LYSINE N-METHYLTRANSFERASE SUV39H"/>
    <property type="match status" value="1"/>
</dbReference>
<dbReference type="Proteomes" id="UP000054342">
    <property type="component" value="Unassembled WGS sequence"/>
</dbReference>
<feature type="compositionally biased region" description="Polar residues" evidence="8">
    <location>
        <begin position="138"/>
        <end position="148"/>
    </location>
</feature>
<evidence type="ECO:0000256" key="4">
    <source>
        <dbReference type="ARBA" id="ARBA00022679"/>
    </source>
</evidence>
<dbReference type="OrthoDB" id="308383at2759"/>
<feature type="region of interest" description="Disordered" evidence="8">
    <location>
        <begin position="28"/>
        <end position="152"/>
    </location>
</feature>
<dbReference type="PROSITE" id="PS50867">
    <property type="entry name" value="PRE_SET"/>
    <property type="match status" value="1"/>
</dbReference>
<dbReference type="Pfam" id="PF05033">
    <property type="entry name" value="Pre-SET"/>
    <property type="match status" value="1"/>
</dbReference>
<dbReference type="PROSITE" id="PS50280">
    <property type="entry name" value="SET"/>
    <property type="match status" value="1"/>
</dbReference>
<evidence type="ECO:0000313" key="13">
    <source>
        <dbReference type="Proteomes" id="UP000054342"/>
    </source>
</evidence>
<dbReference type="GO" id="GO:0032259">
    <property type="term" value="P:methylation"/>
    <property type="evidence" value="ECO:0007669"/>
    <property type="project" value="UniProtKB-KW"/>
</dbReference>
<dbReference type="AlphaFoldDB" id="A0A0D2EHN1"/>
<feature type="compositionally biased region" description="Low complexity" evidence="8">
    <location>
        <begin position="49"/>
        <end position="83"/>
    </location>
</feature>
<evidence type="ECO:0000256" key="7">
    <source>
        <dbReference type="ARBA" id="ARBA00022833"/>
    </source>
</evidence>
<dbReference type="GO" id="GO:0005634">
    <property type="term" value="C:nucleus"/>
    <property type="evidence" value="ECO:0007669"/>
    <property type="project" value="InterPro"/>
</dbReference>
<dbReference type="RefSeq" id="XP_013315508.1">
    <property type="nucleotide sequence ID" value="XM_013460054.1"/>
</dbReference>
<keyword evidence="5" id="KW-0949">S-adenosyl-L-methionine</keyword>